<dbReference type="AlphaFoldDB" id="A0A218W5J7"/>
<evidence type="ECO:0000313" key="3">
    <source>
        <dbReference type="Proteomes" id="UP000197138"/>
    </source>
</evidence>
<proteinExistence type="predicted"/>
<feature type="compositionally biased region" description="Polar residues" evidence="1">
    <location>
        <begin position="91"/>
        <end position="103"/>
    </location>
</feature>
<reference evidence="3" key="1">
    <citation type="journal article" date="2017" name="Plant J.">
        <title>The pomegranate (Punica granatum L.) genome and the genomics of punicalagin biosynthesis.</title>
        <authorList>
            <person name="Qin G."/>
            <person name="Xu C."/>
            <person name="Ming R."/>
            <person name="Tang H."/>
            <person name="Guyot R."/>
            <person name="Kramer E.M."/>
            <person name="Hu Y."/>
            <person name="Yi X."/>
            <person name="Qi Y."/>
            <person name="Xu X."/>
            <person name="Gao Z."/>
            <person name="Pan H."/>
            <person name="Jian J."/>
            <person name="Tian Y."/>
            <person name="Yue Z."/>
            <person name="Xu Y."/>
        </authorList>
    </citation>
    <scope>NUCLEOTIDE SEQUENCE [LARGE SCALE GENOMIC DNA]</scope>
    <source>
        <strain evidence="3">cv. Dabenzi</strain>
    </source>
</reference>
<comment type="caution">
    <text evidence="2">The sequence shown here is derived from an EMBL/GenBank/DDBJ whole genome shotgun (WGS) entry which is preliminary data.</text>
</comment>
<evidence type="ECO:0000313" key="2">
    <source>
        <dbReference type="EMBL" id="OWM67501.1"/>
    </source>
</evidence>
<sequence>MTLTYLKDDDPPANEKLIFATEHLKRQTRCYSFHKVSILICTELLIHTRDGVSYRDENRNFHSPTYWEGRNCGKPTPESHSSPGPEPCSHAPSSLSQLSVCPW</sequence>
<evidence type="ECO:0000256" key="1">
    <source>
        <dbReference type="SAM" id="MobiDB-lite"/>
    </source>
</evidence>
<organism evidence="2 3">
    <name type="scientific">Punica granatum</name>
    <name type="common">Pomegranate</name>
    <dbReference type="NCBI Taxonomy" id="22663"/>
    <lineage>
        <taxon>Eukaryota</taxon>
        <taxon>Viridiplantae</taxon>
        <taxon>Streptophyta</taxon>
        <taxon>Embryophyta</taxon>
        <taxon>Tracheophyta</taxon>
        <taxon>Spermatophyta</taxon>
        <taxon>Magnoliopsida</taxon>
        <taxon>eudicotyledons</taxon>
        <taxon>Gunneridae</taxon>
        <taxon>Pentapetalae</taxon>
        <taxon>rosids</taxon>
        <taxon>malvids</taxon>
        <taxon>Myrtales</taxon>
        <taxon>Lythraceae</taxon>
        <taxon>Punica</taxon>
    </lineage>
</organism>
<accession>A0A218W5J7</accession>
<protein>
    <submittedName>
        <fullName evidence="2">Uncharacterized protein</fullName>
    </submittedName>
</protein>
<feature type="region of interest" description="Disordered" evidence="1">
    <location>
        <begin position="55"/>
        <end position="103"/>
    </location>
</feature>
<dbReference type="Proteomes" id="UP000197138">
    <property type="component" value="Unassembled WGS sequence"/>
</dbReference>
<gene>
    <name evidence="2" type="ORF">CDL15_Pgr028364</name>
</gene>
<name>A0A218W5J7_PUNGR</name>
<dbReference type="EMBL" id="MTKT01005384">
    <property type="protein sequence ID" value="OWM67501.1"/>
    <property type="molecule type" value="Genomic_DNA"/>
</dbReference>